<dbReference type="InterPro" id="IPR036390">
    <property type="entry name" value="WH_DNA-bd_sf"/>
</dbReference>
<sequence length="238" mass="26171">MTGSVGMEDGAQNQARDRGGLHGRASLGEEIYEVMLTQLITLKIPPGERLSIDALVREFGVSQTPIRAALIRLEAEGLVVRKHNSGYSAASIPNGHRFGEIYDFRLILEPAAAAKATGRLTPAQQAELIDTSAEMNRLVGDGSEVTYGRFAVLDARFHQLIAQACGNQLVIEALDRLYAHMHLFRLRFHSTVTEEAVVEHKLVVDAMLAGHEAAAAAAMRRHIESSRQRMEPFYRTLA</sequence>
<name>A0A3A1WH56_9HYPH</name>
<dbReference type="Gene3D" id="1.10.10.10">
    <property type="entry name" value="Winged helix-like DNA-binding domain superfamily/Winged helix DNA-binding domain"/>
    <property type="match status" value="1"/>
</dbReference>
<dbReference type="SMART" id="SM00345">
    <property type="entry name" value="HTH_GNTR"/>
    <property type="match status" value="1"/>
</dbReference>
<keyword evidence="1" id="KW-0805">Transcription regulation</keyword>
<dbReference type="SMART" id="SM00895">
    <property type="entry name" value="FCD"/>
    <property type="match status" value="1"/>
</dbReference>
<reference evidence="7" key="1">
    <citation type="submission" date="2018-09" db="EMBL/GenBank/DDBJ databases">
        <authorList>
            <person name="Tuo L."/>
        </authorList>
    </citation>
    <scope>NUCLEOTIDE SEQUENCE [LARGE SCALE GENOMIC DNA]</scope>
    <source>
        <strain evidence="7">M2BS4Y-1</strain>
    </source>
</reference>
<protein>
    <submittedName>
        <fullName evidence="6">GntR family transcriptional regulator</fullName>
    </submittedName>
</protein>
<evidence type="ECO:0000256" key="2">
    <source>
        <dbReference type="ARBA" id="ARBA00023125"/>
    </source>
</evidence>
<dbReference type="Pfam" id="PF00392">
    <property type="entry name" value="GntR"/>
    <property type="match status" value="1"/>
</dbReference>
<accession>A0A3A1WH56</accession>
<evidence type="ECO:0000313" key="6">
    <source>
        <dbReference type="EMBL" id="RIX99726.1"/>
    </source>
</evidence>
<feature type="region of interest" description="Disordered" evidence="4">
    <location>
        <begin position="1"/>
        <end position="21"/>
    </location>
</feature>
<proteinExistence type="predicted"/>
<dbReference type="GO" id="GO:0003700">
    <property type="term" value="F:DNA-binding transcription factor activity"/>
    <property type="evidence" value="ECO:0007669"/>
    <property type="project" value="InterPro"/>
</dbReference>
<dbReference type="PANTHER" id="PTHR43537">
    <property type="entry name" value="TRANSCRIPTIONAL REGULATOR, GNTR FAMILY"/>
    <property type="match status" value="1"/>
</dbReference>
<evidence type="ECO:0000256" key="4">
    <source>
        <dbReference type="SAM" id="MobiDB-lite"/>
    </source>
</evidence>
<keyword evidence="3" id="KW-0804">Transcription</keyword>
<evidence type="ECO:0000256" key="3">
    <source>
        <dbReference type="ARBA" id="ARBA00023163"/>
    </source>
</evidence>
<dbReference type="InterPro" id="IPR008920">
    <property type="entry name" value="TF_FadR/GntR_C"/>
</dbReference>
<organism evidence="6 7">
    <name type="scientific">Aureimonas flava</name>
    <dbReference type="NCBI Taxonomy" id="2320271"/>
    <lineage>
        <taxon>Bacteria</taxon>
        <taxon>Pseudomonadati</taxon>
        <taxon>Pseudomonadota</taxon>
        <taxon>Alphaproteobacteria</taxon>
        <taxon>Hyphomicrobiales</taxon>
        <taxon>Aurantimonadaceae</taxon>
        <taxon>Aureimonas</taxon>
    </lineage>
</organism>
<evidence type="ECO:0000256" key="1">
    <source>
        <dbReference type="ARBA" id="ARBA00023015"/>
    </source>
</evidence>
<keyword evidence="2" id="KW-0238">DNA-binding</keyword>
<evidence type="ECO:0000259" key="5">
    <source>
        <dbReference type="PROSITE" id="PS50949"/>
    </source>
</evidence>
<dbReference type="CDD" id="cd07377">
    <property type="entry name" value="WHTH_GntR"/>
    <property type="match status" value="1"/>
</dbReference>
<evidence type="ECO:0000313" key="7">
    <source>
        <dbReference type="Proteomes" id="UP000265750"/>
    </source>
</evidence>
<dbReference type="InterPro" id="IPR036388">
    <property type="entry name" value="WH-like_DNA-bd_sf"/>
</dbReference>
<gene>
    <name evidence="6" type="ORF">D3218_14785</name>
</gene>
<dbReference type="SUPFAM" id="SSF48008">
    <property type="entry name" value="GntR ligand-binding domain-like"/>
    <property type="match status" value="1"/>
</dbReference>
<dbReference type="InterPro" id="IPR000524">
    <property type="entry name" value="Tscrpt_reg_HTH_GntR"/>
</dbReference>
<dbReference type="GO" id="GO:0003677">
    <property type="term" value="F:DNA binding"/>
    <property type="evidence" value="ECO:0007669"/>
    <property type="project" value="UniProtKB-KW"/>
</dbReference>
<dbReference type="PANTHER" id="PTHR43537:SF24">
    <property type="entry name" value="GLUCONATE OPERON TRANSCRIPTIONAL REPRESSOR"/>
    <property type="match status" value="1"/>
</dbReference>
<dbReference type="EMBL" id="QYRN01000007">
    <property type="protein sequence ID" value="RIX99726.1"/>
    <property type="molecule type" value="Genomic_DNA"/>
</dbReference>
<dbReference type="Pfam" id="PF07729">
    <property type="entry name" value="FCD"/>
    <property type="match status" value="1"/>
</dbReference>
<comment type="caution">
    <text evidence="6">The sequence shown here is derived from an EMBL/GenBank/DDBJ whole genome shotgun (WGS) entry which is preliminary data.</text>
</comment>
<dbReference type="SUPFAM" id="SSF46785">
    <property type="entry name" value="Winged helix' DNA-binding domain"/>
    <property type="match status" value="1"/>
</dbReference>
<dbReference type="Gene3D" id="1.20.120.530">
    <property type="entry name" value="GntR ligand-binding domain-like"/>
    <property type="match status" value="1"/>
</dbReference>
<dbReference type="InterPro" id="IPR011711">
    <property type="entry name" value="GntR_C"/>
</dbReference>
<dbReference type="Proteomes" id="UP000265750">
    <property type="component" value="Unassembled WGS sequence"/>
</dbReference>
<dbReference type="OrthoDB" id="9789310at2"/>
<dbReference type="AlphaFoldDB" id="A0A3A1WH56"/>
<keyword evidence="7" id="KW-1185">Reference proteome</keyword>
<feature type="domain" description="HTH gntR-type" evidence="5">
    <location>
        <begin position="25"/>
        <end position="92"/>
    </location>
</feature>
<dbReference type="PROSITE" id="PS50949">
    <property type="entry name" value="HTH_GNTR"/>
    <property type="match status" value="1"/>
</dbReference>